<proteinExistence type="predicted"/>
<accession>A0A1C7M2V3</accession>
<evidence type="ECO:0000313" key="1">
    <source>
        <dbReference type="EMBL" id="OBZ71088.1"/>
    </source>
</evidence>
<organism evidence="1 2">
    <name type="scientific">Grifola frondosa</name>
    <name type="common">Maitake</name>
    <name type="synonym">Polyporus frondosus</name>
    <dbReference type="NCBI Taxonomy" id="5627"/>
    <lineage>
        <taxon>Eukaryota</taxon>
        <taxon>Fungi</taxon>
        <taxon>Dikarya</taxon>
        <taxon>Basidiomycota</taxon>
        <taxon>Agaricomycotina</taxon>
        <taxon>Agaricomycetes</taxon>
        <taxon>Polyporales</taxon>
        <taxon>Grifolaceae</taxon>
        <taxon>Grifola</taxon>
    </lineage>
</organism>
<sequence>MKIKIRRKPPSSSFVQVCSRRVGSARRHNLSSVTATIFSVPAPFETTDSVPEGLKNQHPFTVARRHWAGSFPVSFRHVSTAIVSTSARYIRPISRRLIYVNSLPKNLCVSTVAHRGRPLPSDCTIEGRYIEAQV</sequence>
<dbReference type="EMBL" id="LUGG01000011">
    <property type="protein sequence ID" value="OBZ71088.1"/>
    <property type="molecule type" value="Genomic_DNA"/>
</dbReference>
<name>A0A1C7M2V3_GRIFR</name>
<dbReference type="Proteomes" id="UP000092993">
    <property type="component" value="Unassembled WGS sequence"/>
</dbReference>
<reference evidence="1 2" key="1">
    <citation type="submission" date="2016-03" db="EMBL/GenBank/DDBJ databases">
        <title>Whole genome sequencing of Grifola frondosa 9006-11.</title>
        <authorList>
            <person name="Min B."/>
            <person name="Park H."/>
            <person name="Kim J.-G."/>
            <person name="Cho H."/>
            <person name="Oh Y.-L."/>
            <person name="Kong W.-S."/>
            <person name="Choi I.-G."/>
        </authorList>
    </citation>
    <scope>NUCLEOTIDE SEQUENCE [LARGE SCALE GENOMIC DNA]</scope>
    <source>
        <strain evidence="1 2">9006-11</strain>
    </source>
</reference>
<comment type="caution">
    <text evidence="1">The sequence shown here is derived from an EMBL/GenBank/DDBJ whole genome shotgun (WGS) entry which is preliminary data.</text>
</comment>
<keyword evidence="2" id="KW-1185">Reference proteome</keyword>
<evidence type="ECO:0000313" key="2">
    <source>
        <dbReference type="Proteomes" id="UP000092993"/>
    </source>
</evidence>
<dbReference type="AlphaFoldDB" id="A0A1C7M2V3"/>
<protein>
    <submittedName>
        <fullName evidence="1">Uncharacterized protein</fullName>
    </submittedName>
</protein>
<gene>
    <name evidence="1" type="ORF">A0H81_08943</name>
</gene>